<dbReference type="Pfam" id="PF13525">
    <property type="entry name" value="YfiO"/>
    <property type="match status" value="1"/>
</dbReference>
<dbReference type="SUPFAM" id="SSF48452">
    <property type="entry name" value="TPR-like"/>
    <property type="match status" value="1"/>
</dbReference>
<dbReference type="InterPro" id="IPR039565">
    <property type="entry name" value="BamD-like"/>
</dbReference>
<keyword evidence="1" id="KW-0732">Signal</keyword>
<evidence type="ECO:0000256" key="1">
    <source>
        <dbReference type="ARBA" id="ARBA00022729"/>
    </source>
</evidence>
<keyword evidence="6" id="KW-1185">Reference proteome</keyword>
<feature type="domain" description="Outer membrane lipoprotein BamD-like" evidence="4">
    <location>
        <begin position="33"/>
        <end position="197"/>
    </location>
</feature>
<dbReference type="AlphaFoldDB" id="A0A172TTZ6"/>
<dbReference type="RefSeq" id="WP_066403653.1">
    <property type="nucleotide sequence ID" value="NZ_CP011390.1"/>
</dbReference>
<sequence>MKIFSIVLFSIFLFSCSNINKVMKSKDPQYKLRMAEQYYAKKKYNYAQQLFEDVIPYFKGQQEFEDIYYKYAYTAYYQKDYLNAENLFKTYLEVFPNSARAEEMDYMRAYTFYQQSPKAELDQTNTIKAMGMMQTFINTHPGSARIKDATGIIDTCRKKLETKDAKAAQLYFDLGQFRAASVAFESVIDAYPDSQHSDEYKFMSIRAAFRFAELSVVEKQAERFEKVVTDCNDFMDRFPESAFAKQVQQYLSLSQNNLKSIANEPTKTST</sequence>
<keyword evidence="3" id="KW-0998">Cell outer membrane</keyword>
<reference evidence="5 6" key="2">
    <citation type="journal article" date="2016" name="Int. J. Syst. Evol. Microbiol.">
        <title>Flavisolibacter tropicus sp. nov., isolated from tropical soil.</title>
        <authorList>
            <person name="Lee J.J."/>
            <person name="Kang M.S."/>
            <person name="Kim G.S."/>
            <person name="Lee C.S."/>
            <person name="Lim S."/>
            <person name="Lee J."/>
            <person name="Roh S.H."/>
            <person name="Kang H."/>
            <person name="Ha J.M."/>
            <person name="Bae S."/>
            <person name="Jung H.Y."/>
            <person name="Kim M.K."/>
        </authorList>
    </citation>
    <scope>NUCLEOTIDE SEQUENCE [LARGE SCALE GENOMIC DNA]</scope>
    <source>
        <strain evidence="5 6">LCS9</strain>
    </source>
</reference>
<evidence type="ECO:0000256" key="2">
    <source>
        <dbReference type="ARBA" id="ARBA00023136"/>
    </source>
</evidence>
<evidence type="ECO:0000259" key="4">
    <source>
        <dbReference type="Pfam" id="PF13525"/>
    </source>
</evidence>
<dbReference type="NCBIfam" id="TIGR03302">
    <property type="entry name" value="OM_YfiO"/>
    <property type="match status" value="1"/>
</dbReference>
<dbReference type="OrthoDB" id="9770761at2"/>
<dbReference type="PROSITE" id="PS51257">
    <property type="entry name" value="PROKAR_LIPOPROTEIN"/>
    <property type="match status" value="1"/>
</dbReference>
<evidence type="ECO:0000313" key="6">
    <source>
        <dbReference type="Proteomes" id="UP000077177"/>
    </source>
</evidence>
<organism evidence="5 6">
    <name type="scientific">Flavisolibacter tropicus</name>
    <dbReference type="NCBI Taxonomy" id="1492898"/>
    <lineage>
        <taxon>Bacteria</taxon>
        <taxon>Pseudomonadati</taxon>
        <taxon>Bacteroidota</taxon>
        <taxon>Chitinophagia</taxon>
        <taxon>Chitinophagales</taxon>
        <taxon>Chitinophagaceae</taxon>
        <taxon>Flavisolibacter</taxon>
    </lineage>
</organism>
<dbReference type="KEGG" id="fla:SY85_08770"/>
<accession>A0A172TTZ6</accession>
<evidence type="ECO:0000313" key="5">
    <source>
        <dbReference type="EMBL" id="ANE50581.1"/>
    </source>
</evidence>
<proteinExistence type="predicted"/>
<dbReference type="EMBL" id="CP011390">
    <property type="protein sequence ID" value="ANE50581.1"/>
    <property type="molecule type" value="Genomic_DNA"/>
</dbReference>
<dbReference type="Gene3D" id="1.25.40.10">
    <property type="entry name" value="Tetratricopeptide repeat domain"/>
    <property type="match status" value="1"/>
</dbReference>
<dbReference type="InterPro" id="IPR011990">
    <property type="entry name" value="TPR-like_helical_dom_sf"/>
</dbReference>
<dbReference type="STRING" id="1492898.SY85_08770"/>
<evidence type="ECO:0000256" key="3">
    <source>
        <dbReference type="ARBA" id="ARBA00023237"/>
    </source>
</evidence>
<gene>
    <name evidence="5" type="ORF">SY85_08770</name>
</gene>
<reference evidence="6" key="1">
    <citation type="submission" date="2015-01" db="EMBL/GenBank/DDBJ databases">
        <title>Flavisolibacter sp./LCS9/ whole genome sequencing.</title>
        <authorList>
            <person name="Kim M.K."/>
            <person name="Srinivasan S."/>
            <person name="Lee J.-J."/>
        </authorList>
    </citation>
    <scope>NUCLEOTIDE SEQUENCE [LARGE SCALE GENOMIC DNA]</scope>
    <source>
        <strain evidence="6">LCS9</strain>
    </source>
</reference>
<keyword evidence="2" id="KW-0472">Membrane</keyword>
<dbReference type="Proteomes" id="UP000077177">
    <property type="component" value="Chromosome"/>
</dbReference>
<name>A0A172TTZ6_9BACT</name>
<dbReference type="InterPro" id="IPR017689">
    <property type="entry name" value="BamD"/>
</dbReference>
<protein>
    <submittedName>
        <fullName evidence="5">Membrane protein</fullName>
    </submittedName>
</protein>